<evidence type="ECO:0000313" key="1">
    <source>
        <dbReference type="EMBL" id="WEK33902.1"/>
    </source>
</evidence>
<dbReference type="Proteomes" id="UP001220610">
    <property type="component" value="Chromosome"/>
</dbReference>
<dbReference type="EMBL" id="CP119311">
    <property type="protein sequence ID" value="WEK33902.1"/>
    <property type="molecule type" value="Genomic_DNA"/>
</dbReference>
<accession>A0AAJ5WQI1</accession>
<proteinExistence type="predicted"/>
<evidence type="ECO:0000313" key="2">
    <source>
        <dbReference type="Proteomes" id="UP001220610"/>
    </source>
</evidence>
<protein>
    <recommendedName>
        <fullName evidence="3">Lipoprotein</fullName>
    </recommendedName>
</protein>
<dbReference type="AlphaFoldDB" id="A0AAJ5WQI1"/>
<organism evidence="1 2">
    <name type="scientific">Candidatus Pseudobacter hemicellulosilyticus</name>
    <dbReference type="NCBI Taxonomy" id="3121375"/>
    <lineage>
        <taxon>Bacteria</taxon>
        <taxon>Pseudomonadati</taxon>
        <taxon>Bacteroidota</taxon>
        <taxon>Chitinophagia</taxon>
        <taxon>Chitinophagales</taxon>
        <taxon>Chitinophagaceae</taxon>
        <taxon>Pseudobacter</taxon>
    </lineage>
</organism>
<name>A0AAJ5WQI1_9BACT</name>
<evidence type="ECO:0008006" key="3">
    <source>
        <dbReference type="Google" id="ProtNLM"/>
    </source>
</evidence>
<reference evidence="1" key="1">
    <citation type="submission" date="2023-03" db="EMBL/GenBank/DDBJ databases">
        <title>Andean soil-derived lignocellulolytic bacterial consortium as a source of novel taxa and putative plastic-active enzymes.</title>
        <authorList>
            <person name="Diaz-Garcia L."/>
            <person name="Chuvochina M."/>
            <person name="Feuerriegel G."/>
            <person name="Bunk B."/>
            <person name="Sproer C."/>
            <person name="Streit W.R."/>
            <person name="Rodriguez L.M."/>
            <person name="Overmann J."/>
            <person name="Jimenez D.J."/>
        </authorList>
    </citation>
    <scope>NUCLEOTIDE SEQUENCE</scope>
    <source>
        <strain evidence="1">MAG 7</strain>
    </source>
</reference>
<gene>
    <name evidence="1" type="ORF">P0Y53_15545</name>
</gene>
<sequence length="232" mass="25005">MRTITRLTVLLAFPFFFSCSKDGEDAGTIITTDFNDSLGGWTADFADYPAANEATYELQSGHEQLPAPLNQSQRGFRLSGNNHSDDLFMFIKSKISGLEANKTYKAFIEVQFASNAPSGTAGGAPGESVFLKAGFTTIEPVKELEEATGYYRMNIDKSNQGNSGADLKVIGNIANGKTAAEYTLLELGGESNVFTVQSNEAGEVWVTVGTDSGFEGATTLYYRMIGVRLVPQ</sequence>